<keyword evidence="4" id="KW-0472">Membrane</keyword>
<comment type="caution">
    <text evidence="5">The sequence shown here is derived from an EMBL/GenBank/DDBJ whole genome shotgun (WGS) entry which is preliminary data.</text>
</comment>
<sequence>MILVVTWCIFAIDYLVRLAIAEQRLRWFVVHFYELAIVALTEQVAALRAELQSR</sequence>
<evidence type="ECO:0000256" key="2">
    <source>
        <dbReference type="ARBA" id="ARBA00022692"/>
    </source>
</evidence>
<evidence type="ECO:0000256" key="4">
    <source>
        <dbReference type="ARBA" id="ARBA00023136"/>
    </source>
</evidence>
<comment type="subcellular location">
    <subcellularLocation>
        <location evidence="1">Membrane</location>
        <topology evidence="1">Multi-pass membrane protein</topology>
    </subcellularLocation>
</comment>
<name>A0ABW7JST8_9NOCA</name>
<protein>
    <submittedName>
        <fullName evidence="5">Uncharacterized protein</fullName>
    </submittedName>
</protein>
<accession>A0ABW7JST8</accession>
<reference evidence="5 6" key="1">
    <citation type="submission" date="2024-10" db="EMBL/GenBank/DDBJ databases">
        <authorList>
            <person name="Riesco R."/>
        </authorList>
    </citation>
    <scope>NUCLEOTIDE SEQUENCE [LARGE SCALE GENOMIC DNA]</scope>
    <source>
        <strain evidence="5 6">NCIMB 15449</strain>
    </source>
</reference>
<evidence type="ECO:0000256" key="1">
    <source>
        <dbReference type="ARBA" id="ARBA00004141"/>
    </source>
</evidence>
<dbReference type="Gene3D" id="1.20.120.350">
    <property type="entry name" value="Voltage-gated potassium channels. Chain C"/>
    <property type="match status" value="1"/>
</dbReference>
<evidence type="ECO:0000313" key="6">
    <source>
        <dbReference type="Proteomes" id="UP001609175"/>
    </source>
</evidence>
<gene>
    <name evidence="5" type="ORF">ACHIPZ_15690</name>
</gene>
<organism evidence="5 6">
    <name type="scientific">Antrihabitans spumae</name>
    <dbReference type="NCBI Taxonomy" id="3373370"/>
    <lineage>
        <taxon>Bacteria</taxon>
        <taxon>Bacillati</taxon>
        <taxon>Actinomycetota</taxon>
        <taxon>Actinomycetes</taxon>
        <taxon>Mycobacteriales</taxon>
        <taxon>Nocardiaceae</taxon>
        <taxon>Antrihabitans</taxon>
    </lineage>
</organism>
<evidence type="ECO:0000313" key="5">
    <source>
        <dbReference type="EMBL" id="MFH5209624.1"/>
    </source>
</evidence>
<evidence type="ECO:0000256" key="3">
    <source>
        <dbReference type="ARBA" id="ARBA00022989"/>
    </source>
</evidence>
<dbReference type="EMBL" id="JBIMSO010000055">
    <property type="protein sequence ID" value="MFH5209624.1"/>
    <property type="molecule type" value="Genomic_DNA"/>
</dbReference>
<keyword evidence="2" id="KW-0812">Transmembrane</keyword>
<dbReference type="InterPro" id="IPR027359">
    <property type="entry name" value="Volt_channel_dom_sf"/>
</dbReference>
<keyword evidence="3" id="KW-1133">Transmembrane helix</keyword>
<dbReference type="Proteomes" id="UP001609175">
    <property type="component" value="Unassembled WGS sequence"/>
</dbReference>
<proteinExistence type="predicted"/>